<evidence type="ECO:0000259" key="1">
    <source>
        <dbReference type="Pfam" id="PF12110"/>
    </source>
</evidence>
<evidence type="ECO:0000313" key="2">
    <source>
        <dbReference type="EMBL" id="RKP08220.1"/>
    </source>
</evidence>
<dbReference type="Proteomes" id="UP000271241">
    <property type="component" value="Unassembled WGS sequence"/>
</dbReference>
<dbReference type="Pfam" id="PF12110">
    <property type="entry name" value="Nup96"/>
    <property type="match status" value="1"/>
</dbReference>
<feature type="non-terminal residue" evidence="2">
    <location>
        <position position="102"/>
    </location>
</feature>
<dbReference type="Gene3D" id="1.25.40.690">
    <property type="match status" value="1"/>
</dbReference>
<reference evidence="3" key="1">
    <citation type="journal article" date="2018" name="Nat. Microbiol.">
        <title>Leveraging single-cell genomics to expand the fungal tree of life.</title>
        <authorList>
            <person name="Ahrendt S.R."/>
            <person name="Quandt C.A."/>
            <person name="Ciobanu D."/>
            <person name="Clum A."/>
            <person name="Salamov A."/>
            <person name="Andreopoulos B."/>
            <person name="Cheng J.F."/>
            <person name="Woyke T."/>
            <person name="Pelin A."/>
            <person name="Henrissat B."/>
            <person name="Reynolds N.K."/>
            <person name="Benny G.L."/>
            <person name="Smith M.E."/>
            <person name="James T.Y."/>
            <person name="Grigoriev I.V."/>
        </authorList>
    </citation>
    <scope>NUCLEOTIDE SEQUENCE [LARGE SCALE GENOMIC DNA]</scope>
    <source>
        <strain evidence="3">RSA 1356</strain>
    </source>
</reference>
<dbReference type="STRING" id="78915.A0A4P9XS92"/>
<gene>
    <name evidence="2" type="ORF">THASP1DRAFT_9482</name>
</gene>
<proteinExistence type="predicted"/>
<dbReference type="InterPro" id="IPR021967">
    <property type="entry name" value="Nup98_C"/>
</dbReference>
<evidence type="ECO:0000313" key="3">
    <source>
        <dbReference type="Proteomes" id="UP000271241"/>
    </source>
</evidence>
<dbReference type="EMBL" id="KZ992624">
    <property type="protein sequence ID" value="RKP08220.1"/>
    <property type="molecule type" value="Genomic_DNA"/>
</dbReference>
<sequence length="102" mass="11610">RLATLLPQIGGDSAFRRDIFEQLERWREYDFEPLISNDHRRIYELLSGNVHVSAGSGNTHSGTRRAPPLNVVEALDWKRAFGIHLAYGIYQDSPIAEAVARY</sequence>
<dbReference type="OrthoDB" id="3797628at2759"/>
<name>A0A4P9XS92_9FUNG</name>
<dbReference type="AlphaFoldDB" id="A0A4P9XS92"/>
<feature type="domain" description="Nuclear pore complex protein NUP96 C-terminal" evidence="1">
    <location>
        <begin position="1"/>
        <end position="102"/>
    </location>
</feature>
<accession>A0A4P9XS92</accession>
<feature type="non-terminal residue" evidence="2">
    <location>
        <position position="1"/>
    </location>
</feature>
<protein>
    <submittedName>
        <fullName evidence="2">Nuclear protein 96</fullName>
    </submittedName>
</protein>
<organism evidence="2 3">
    <name type="scientific">Thamnocephalis sphaerospora</name>
    <dbReference type="NCBI Taxonomy" id="78915"/>
    <lineage>
        <taxon>Eukaryota</taxon>
        <taxon>Fungi</taxon>
        <taxon>Fungi incertae sedis</taxon>
        <taxon>Zoopagomycota</taxon>
        <taxon>Zoopagomycotina</taxon>
        <taxon>Zoopagomycetes</taxon>
        <taxon>Zoopagales</taxon>
        <taxon>Sigmoideomycetaceae</taxon>
        <taxon>Thamnocephalis</taxon>
    </lineage>
</organism>
<keyword evidence="3" id="KW-1185">Reference proteome</keyword>